<dbReference type="NCBIfam" id="NF004127">
    <property type="entry name" value="PRK05617.1"/>
    <property type="match status" value="1"/>
</dbReference>
<keyword evidence="6" id="KW-1185">Reference proteome</keyword>
<gene>
    <name evidence="5" type="ORF">D3M95_00155</name>
</gene>
<comment type="caution">
    <text evidence="5">The sequence shown here is derived from an EMBL/GenBank/DDBJ whole genome shotgun (WGS) entry which is preliminary data.</text>
</comment>
<dbReference type="Proteomes" id="UP000285278">
    <property type="component" value="Unassembled WGS sequence"/>
</dbReference>
<dbReference type="InterPro" id="IPR032259">
    <property type="entry name" value="HIBYL-CoA-H"/>
</dbReference>
<dbReference type="Gene3D" id="3.90.226.10">
    <property type="entry name" value="2-enoyl-CoA Hydratase, Chain A, domain 1"/>
    <property type="match status" value="1"/>
</dbReference>
<dbReference type="EC" id="3.1.2.4" evidence="2"/>
<organism evidence="5 6">
    <name type="scientific">Corynebacterium falsenii</name>
    <dbReference type="NCBI Taxonomy" id="108486"/>
    <lineage>
        <taxon>Bacteria</taxon>
        <taxon>Bacillati</taxon>
        <taxon>Actinomycetota</taxon>
        <taxon>Actinomycetes</taxon>
        <taxon>Mycobacteriales</taxon>
        <taxon>Corynebacteriaceae</taxon>
        <taxon>Corynebacterium</taxon>
    </lineage>
</organism>
<evidence type="ECO:0000256" key="1">
    <source>
        <dbReference type="ARBA" id="ARBA00001709"/>
    </source>
</evidence>
<dbReference type="GO" id="GO:0003860">
    <property type="term" value="F:3-hydroxyisobutyryl-CoA hydrolase activity"/>
    <property type="evidence" value="ECO:0007669"/>
    <property type="project" value="UniProtKB-EC"/>
</dbReference>
<keyword evidence="5" id="KW-0413">Isomerase</keyword>
<dbReference type="AlphaFoldDB" id="A0A418Q9L2"/>
<dbReference type="RefSeq" id="WP_119664049.1">
    <property type="nucleotide sequence ID" value="NZ_CP083647.1"/>
</dbReference>
<name>A0A418Q9L2_9CORY</name>
<dbReference type="PANTHER" id="PTHR43176:SF3">
    <property type="entry name" value="3-HYDROXYISOBUTYRYL-COA HYDROLASE, MITOCHONDRIAL"/>
    <property type="match status" value="1"/>
</dbReference>
<dbReference type="EMBL" id="QXJK01000001">
    <property type="protein sequence ID" value="RIX36669.1"/>
    <property type="molecule type" value="Genomic_DNA"/>
</dbReference>
<dbReference type="InterPro" id="IPR029045">
    <property type="entry name" value="ClpP/crotonase-like_dom_sf"/>
</dbReference>
<evidence type="ECO:0000259" key="4">
    <source>
        <dbReference type="Pfam" id="PF16113"/>
    </source>
</evidence>
<sequence>MSAAQENTQPHIRSFVRGTTGVIELDRPKALNSLDLEMLRGIDDALDKWEHDNAVQQIVITSSKDRAFCAGGDVRWVREEDARGNYAAGDDFFEEEYRLNLRLGKFHKPLVALLEGVVMGGGFGISAHGSHRIVTPRTLGAMPEMAIGFVPDVGMSYTLTHLDVSPVMGLFIGLTGWRLSPADMLYTGLGTHAVEDIHAFLDDLCAVDSPSEDALHAALSKHALSDEDFAKLVDNPQSELQTHREFIEQTFASGSWVDIQNRLADATAAAQKESPSEEDAPDDPQNFRVFLDKVNDAIAVANPESLVAAVELFRRSTKTDLETALDNERAVGNQLRRQENFLEGVRAVLIDKDRNASFDPSDARDVDVEKWRQLLS</sequence>
<comment type="catalytic activity">
    <reaction evidence="1">
        <text>3-hydroxy-2-methylpropanoyl-CoA + H2O = 3-hydroxy-2-methylpropanoate + CoA + H(+)</text>
        <dbReference type="Rhea" id="RHEA:20888"/>
        <dbReference type="ChEBI" id="CHEBI:11805"/>
        <dbReference type="ChEBI" id="CHEBI:15377"/>
        <dbReference type="ChEBI" id="CHEBI:15378"/>
        <dbReference type="ChEBI" id="CHEBI:57287"/>
        <dbReference type="ChEBI" id="CHEBI:57340"/>
        <dbReference type="EC" id="3.1.2.4"/>
    </reaction>
</comment>
<dbReference type="OrthoDB" id="9790967at2"/>
<dbReference type="Pfam" id="PF16113">
    <property type="entry name" value="ECH_2"/>
    <property type="match status" value="1"/>
</dbReference>
<protein>
    <recommendedName>
        <fullName evidence="2">3-hydroxyisobutyryl-CoA hydrolase</fullName>
        <ecNumber evidence="2">3.1.2.4</ecNumber>
    </recommendedName>
</protein>
<dbReference type="SUPFAM" id="SSF52096">
    <property type="entry name" value="ClpP/crotonase"/>
    <property type="match status" value="1"/>
</dbReference>
<evidence type="ECO:0000313" key="6">
    <source>
        <dbReference type="Proteomes" id="UP000285278"/>
    </source>
</evidence>
<accession>A0A418Q9L2</accession>
<reference evidence="5 6" key="1">
    <citation type="submission" date="2018-09" db="EMBL/GenBank/DDBJ databases">
        <title>Optimization and identification of Corynebacterium falsenii FN1-14 from fish paste.</title>
        <authorList>
            <person name="Daroonpunt R."/>
            <person name="Tanasupawat S."/>
        </authorList>
    </citation>
    <scope>NUCLEOTIDE SEQUENCE [LARGE SCALE GENOMIC DNA]</scope>
    <source>
        <strain evidence="5 6">FN1-14</strain>
    </source>
</reference>
<proteinExistence type="predicted"/>
<evidence type="ECO:0000313" key="5">
    <source>
        <dbReference type="EMBL" id="RIX36669.1"/>
    </source>
</evidence>
<dbReference type="STRING" id="1451189.CFAL_08460"/>
<keyword evidence="3" id="KW-0378">Hydrolase</keyword>
<evidence type="ECO:0000256" key="3">
    <source>
        <dbReference type="ARBA" id="ARBA00022801"/>
    </source>
</evidence>
<dbReference type="CDD" id="cd06558">
    <property type="entry name" value="crotonase-like"/>
    <property type="match status" value="1"/>
</dbReference>
<dbReference type="GO" id="GO:0016853">
    <property type="term" value="F:isomerase activity"/>
    <property type="evidence" value="ECO:0007669"/>
    <property type="project" value="UniProtKB-KW"/>
</dbReference>
<dbReference type="PANTHER" id="PTHR43176">
    <property type="entry name" value="3-HYDROXYISOBUTYRYL-COA HYDROLASE-RELATED"/>
    <property type="match status" value="1"/>
</dbReference>
<evidence type="ECO:0000256" key="2">
    <source>
        <dbReference type="ARBA" id="ARBA00011915"/>
    </source>
</evidence>
<feature type="domain" description="Enoyl-CoA hydratase/isomerase" evidence="4">
    <location>
        <begin position="21"/>
        <end position="374"/>
    </location>
</feature>
<dbReference type="InterPro" id="IPR045004">
    <property type="entry name" value="ECH_dom"/>
</dbReference>
<dbReference type="GO" id="GO:0006574">
    <property type="term" value="P:L-valine catabolic process"/>
    <property type="evidence" value="ECO:0007669"/>
    <property type="project" value="TreeGrafter"/>
</dbReference>